<keyword evidence="3" id="KW-1185">Reference proteome</keyword>
<evidence type="ECO:0000313" key="2">
    <source>
        <dbReference type="EMBL" id="KAK3214266.1"/>
    </source>
</evidence>
<feature type="compositionally biased region" description="Basic residues" evidence="1">
    <location>
        <begin position="409"/>
        <end position="418"/>
    </location>
</feature>
<sequence>MGSTPSHPIIDFNGASLGKHNNILLPPEAFPAPYPARGRYIGNKYVKGYPVPYRWPKNLPVEVDGWKGGGKRGGRRKVGGRYGDKGVGGVGMGMGGVPMVPVPVQVPVYYDARGVKAMSAPNLYGVRGKGRQVVQPQGQAQVRPQMVPTPGVGPVPGQAGGMPYGYACPPPPAAPRHQSTTQLPPPLPHGVPQSQPQNQRLNPGIPDVPYGARIARPTSPARRASSQNRTQPRVPPANEWLEGSNPWLDACTCTTNCRCRKGARVLYRAEGKEGDRREGEIREEESDGGRGKRKKKKEGSEQSSEVGRIREEMEGLRRDIERMRVSAGMGAAPLDLDPRFNLGPPQGEPFPAHPDALSGLDPRLDPSPFPPPRRNPTRRPPRPRHRLPDLSDDMEFPAEEHFFPPQPQAHRRLNRRPRPPFNPPPLRQRRNARPPSNYPPIDSPISHRFSAPDEDEEEDWGMGSPLGRNPNIPLPPPQRPSPPGRGAGSLEGRAGERKNQARVEEDFEDV</sequence>
<feature type="compositionally biased region" description="Basic and acidic residues" evidence="1">
    <location>
        <begin position="307"/>
        <end position="316"/>
    </location>
</feature>
<dbReference type="Proteomes" id="UP001280581">
    <property type="component" value="Unassembled WGS sequence"/>
</dbReference>
<name>A0AAN6RKD2_9PLEO</name>
<evidence type="ECO:0000313" key="3">
    <source>
        <dbReference type="Proteomes" id="UP001280581"/>
    </source>
</evidence>
<gene>
    <name evidence="2" type="ORF">GRF29_28g2587175</name>
</gene>
<protein>
    <submittedName>
        <fullName evidence="2">Uncharacterized protein</fullName>
    </submittedName>
</protein>
<evidence type="ECO:0000256" key="1">
    <source>
        <dbReference type="SAM" id="MobiDB-lite"/>
    </source>
</evidence>
<dbReference type="AlphaFoldDB" id="A0AAN6RKD2"/>
<feature type="compositionally biased region" description="Basic and acidic residues" evidence="1">
    <location>
        <begin position="271"/>
        <end position="280"/>
    </location>
</feature>
<feature type="compositionally biased region" description="Pro residues" evidence="1">
    <location>
        <begin position="365"/>
        <end position="374"/>
    </location>
</feature>
<organism evidence="2 3">
    <name type="scientific">Pseudopithomyces chartarum</name>
    <dbReference type="NCBI Taxonomy" id="1892770"/>
    <lineage>
        <taxon>Eukaryota</taxon>
        <taxon>Fungi</taxon>
        <taxon>Dikarya</taxon>
        <taxon>Ascomycota</taxon>
        <taxon>Pezizomycotina</taxon>
        <taxon>Dothideomycetes</taxon>
        <taxon>Pleosporomycetidae</taxon>
        <taxon>Pleosporales</taxon>
        <taxon>Massarineae</taxon>
        <taxon>Didymosphaeriaceae</taxon>
        <taxon>Pseudopithomyces</taxon>
    </lineage>
</organism>
<feature type="compositionally biased region" description="Pro residues" evidence="1">
    <location>
        <begin position="472"/>
        <end position="483"/>
    </location>
</feature>
<accession>A0AAN6RKD2</accession>
<feature type="compositionally biased region" description="Basic residues" evidence="1">
    <location>
        <begin position="375"/>
        <end position="385"/>
    </location>
</feature>
<feature type="compositionally biased region" description="Polar residues" evidence="1">
    <location>
        <begin position="192"/>
        <end position="201"/>
    </location>
</feature>
<feature type="region of interest" description="Disordered" evidence="1">
    <location>
        <begin position="271"/>
        <end position="316"/>
    </location>
</feature>
<feature type="region of interest" description="Disordered" evidence="1">
    <location>
        <begin position="169"/>
        <end position="241"/>
    </location>
</feature>
<reference evidence="2 3" key="1">
    <citation type="submission" date="2021-02" db="EMBL/GenBank/DDBJ databases">
        <title>Genome assembly of Pseudopithomyces chartarum.</title>
        <authorList>
            <person name="Jauregui R."/>
            <person name="Singh J."/>
            <person name="Voisey C."/>
        </authorList>
    </citation>
    <scope>NUCLEOTIDE SEQUENCE [LARGE SCALE GENOMIC DNA]</scope>
    <source>
        <strain evidence="2 3">AGR01</strain>
    </source>
</reference>
<feature type="compositionally biased region" description="Basic and acidic residues" evidence="1">
    <location>
        <begin position="493"/>
        <end position="504"/>
    </location>
</feature>
<proteinExistence type="predicted"/>
<dbReference type="EMBL" id="WVTA01000004">
    <property type="protein sequence ID" value="KAK3214266.1"/>
    <property type="molecule type" value="Genomic_DNA"/>
</dbReference>
<comment type="caution">
    <text evidence="2">The sequence shown here is derived from an EMBL/GenBank/DDBJ whole genome shotgun (WGS) entry which is preliminary data.</text>
</comment>
<feature type="region of interest" description="Disordered" evidence="1">
    <location>
        <begin position="329"/>
        <end position="510"/>
    </location>
</feature>